<dbReference type="InterPro" id="IPR016181">
    <property type="entry name" value="Acyl_CoA_acyltransferase"/>
</dbReference>
<sequence length="168" mass="19522">MEGCIKENQNSIFNISLGSVDKVNESVLLKIFKECHPELEWISNIPEEQKEAVIAQQFAIEKQQLMMIYPEAELNIIFSDGKAIGRIYIYYGKNTDRILEIGLLKEYRRQGIGQSVIREVIEKAVDREKTVSLQVTWFNRDACRLYQKLGFQIVENKGVVCEMRYVKP</sequence>
<dbReference type="Pfam" id="PF00583">
    <property type="entry name" value="Acetyltransf_1"/>
    <property type="match status" value="1"/>
</dbReference>
<dbReference type="PROSITE" id="PS51186">
    <property type="entry name" value="GNAT"/>
    <property type="match status" value="1"/>
</dbReference>
<dbReference type="AlphaFoldDB" id="A0A923J1X1"/>
<dbReference type="SUPFAM" id="SSF55729">
    <property type="entry name" value="Acyl-CoA N-acyltransferases (Nat)"/>
    <property type="match status" value="1"/>
</dbReference>
<dbReference type="InterPro" id="IPR000182">
    <property type="entry name" value="GNAT_dom"/>
</dbReference>
<proteinExistence type="predicted"/>
<protein>
    <submittedName>
        <fullName evidence="2">GNAT family N-acetyltransferase</fullName>
    </submittedName>
</protein>
<organism evidence="2 3">
    <name type="scientific">Clostridium tetanomorphum</name>
    <dbReference type="NCBI Taxonomy" id="1553"/>
    <lineage>
        <taxon>Bacteria</taxon>
        <taxon>Bacillati</taxon>
        <taxon>Bacillota</taxon>
        <taxon>Clostridia</taxon>
        <taxon>Eubacteriales</taxon>
        <taxon>Clostridiaceae</taxon>
        <taxon>Clostridium</taxon>
    </lineage>
</organism>
<dbReference type="CDD" id="cd04301">
    <property type="entry name" value="NAT_SF"/>
    <property type="match status" value="1"/>
</dbReference>
<keyword evidence="3" id="KW-1185">Reference proteome</keyword>
<evidence type="ECO:0000313" key="2">
    <source>
        <dbReference type="EMBL" id="MBC2399657.1"/>
    </source>
</evidence>
<evidence type="ECO:0000259" key="1">
    <source>
        <dbReference type="PROSITE" id="PS51186"/>
    </source>
</evidence>
<evidence type="ECO:0000313" key="3">
    <source>
        <dbReference type="Proteomes" id="UP000563151"/>
    </source>
</evidence>
<accession>A0A923J1X1</accession>
<dbReference type="EMBL" id="JAAZWO010000033">
    <property type="protein sequence ID" value="MBC2399657.1"/>
    <property type="molecule type" value="Genomic_DNA"/>
</dbReference>
<gene>
    <name evidence="2" type="ORF">HGG79_18055</name>
</gene>
<dbReference type="GO" id="GO:0016747">
    <property type="term" value="F:acyltransferase activity, transferring groups other than amino-acyl groups"/>
    <property type="evidence" value="ECO:0007669"/>
    <property type="project" value="InterPro"/>
</dbReference>
<dbReference type="InterPro" id="IPR050276">
    <property type="entry name" value="MshD_Acetyltransferase"/>
</dbReference>
<reference evidence="2 3" key="1">
    <citation type="submission" date="2020-04" db="EMBL/GenBank/DDBJ databases">
        <title>Genomic insights into acetone-butanol-ethanol (ABE) fermentation by sequencing solventogenic clostridia strains.</title>
        <authorList>
            <person name="Brown S."/>
        </authorList>
    </citation>
    <scope>NUCLEOTIDE SEQUENCE [LARGE SCALE GENOMIC DNA]</scope>
    <source>
        <strain evidence="2 3">DJ011</strain>
    </source>
</reference>
<dbReference type="Proteomes" id="UP000563151">
    <property type="component" value="Unassembled WGS sequence"/>
</dbReference>
<comment type="caution">
    <text evidence="2">The sequence shown here is derived from an EMBL/GenBank/DDBJ whole genome shotgun (WGS) entry which is preliminary data.</text>
</comment>
<dbReference type="Gene3D" id="3.40.630.30">
    <property type="match status" value="1"/>
</dbReference>
<dbReference type="RefSeq" id="WP_035150471.1">
    <property type="nucleotide sequence ID" value="NZ_JAAZWO010000033.1"/>
</dbReference>
<name>A0A923J1X1_CLOTT</name>
<feature type="domain" description="N-acetyltransferase" evidence="1">
    <location>
        <begin position="15"/>
        <end position="168"/>
    </location>
</feature>
<dbReference type="PANTHER" id="PTHR43617">
    <property type="entry name" value="L-AMINO ACID N-ACETYLTRANSFERASE"/>
    <property type="match status" value="1"/>
</dbReference>